<name>A0ABY7EBL4_MYAAR</name>
<gene>
    <name evidence="1" type="ORF">MAR_021938</name>
</gene>
<organism evidence="1 2">
    <name type="scientific">Mya arenaria</name>
    <name type="common">Soft-shell clam</name>
    <dbReference type="NCBI Taxonomy" id="6604"/>
    <lineage>
        <taxon>Eukaryota</taxon>
        <taxon>Metazoa</taxon>
        <taxon>Spiralia</taxon>
        <taxon>Lophotrochozoa</taxon>
        <taxon>Mollusca</taxon>
        <taxon>Bivalvia</taxon>
        <taxon>Autobranchia</taxon>
        <taxon>Heteroconchia</taxon>
        <taxon>Euheterodonta</taxon>
        <taxon>Imparidentia</taxon>
        <taxon>Neoheterodontei</taxon>
        <taxon>Myida</taxon>
        <taxon>Myoidea</taxon>
        <taxon>Myidae</taxon>
        <taxon>Mya</taxon>
    </lineage>
</organism>
<keyword evidence="2" id="KW-1185">Reference proteome</keyword>
<protein>
    <submittedName>
        <fullName evidence="1">Uncharacterized protein</fullName>
    </submittedName>
</protein>
<reference evidence="1" key="1">
    <citation type="submission" date="2022-11" db="EMBL/GenBank/DDBJ databases">
        <title>Centuries of genome instability and evolution in soft-shell clam transmissible cancer (bioRxiv).</title>
        <authorList>
            <person name="Hart S.F.M."/>
            <person name="Yonemitsu M.A."/>
            <person name="Giersch R.M."/>
            <person name="Beal B.F."/>
            <person name="Arriagada G."/>
            <person name="Davis B.W."/>
            <person name="Ostrander E.A."/>
            <person name="Goff S.P."/>
            <person name="Metzger M.J."/>
        </authorList>
    </citation>
    <scope>NUCLEOTIDE SEQUENCE</scope>
    <source>
        <strain evidence="1">MELC-2E11</strain>
        <tissue evidence="1">Siphon/mantle</tissue>
    </source>
</reference>
<sequence>MIKNDFKETLLTVELTKDLPTATGSQSKETDRHSSELAAKYEMDNIQEYLDIQESIDQGSDLAAHYETLETNKTSHGNAYEDLIQKQET</sequence>
<accession>A0ABY7EBL4</accession>
<dbReference type="Proteomes" id="UP001164746">
    <property type="component" value="Chromosome 5"/>
</dbReference>
<proteinExistence type="predicted"/>
<evidence type="ECO:0000313" key="1">
    <source>
        <dbReference type="EMBL" id="WAR06569.1"/>
    </source>
</evidence>
<evidence type="ECO:0000313" key="2">
    <source>
        <dbReference type="Proteomes" id="UP001164746"/>
    </source>
</evidence>
<dbReference type="EMBL" id="CP111016">
    <property type="protein sequence ID" value="WAR06569.1"/>
    <property type="molecule type" value="Genomic_DNA"/>
</dbReference>